<protein>
    <submittedName>
        <fullName evidence="1">Uncharacterized protein</fullName>
    </submittedName>
</protein>
<organism evidence="1 2">
    <name type="scientific">Smallanthus sonchifolius</name>
    <dbReference type="NCBI Taxonomy" id="185202"/>
    <lineage>
        <taxon>Eukaryota</taxon>
        <taxon>Viridiplantae</taxon>
        <taxon>Streptophyta</taxon>
        <taxon>Embryophyta</taxon>
        <taxon>Tracheophyta</taxon>
        <taxon>Spermatophyta</taxon>
        <taxon>Magnoliopsida</taxon>
        <taxon>eudicotyledons</taxon>
        <taxon>Gunneridae</taxon>
        <taxon>Pentapetalae</taxon>
        <taxon>asterids</taxon>
        <taxon>campanulids</taxon>
        <taxon>Asterales</taxon>
        <taxon>Asteraceae</taxon>
        <taxon>Asteroideae</taxon>
        <taxon>Heliantheae alliance</taxon>
        <taxon>Millerieae</taxon>
        <taxon>Smallanthus</taxon>
    </lineage>
</organism>
<dbReference type="EMBL" id="CM042027">
    <property type="protein sequence ID" value="KAI3804181.1"/>
    <property type="molecule type" value="Genomic_DNA"/>
</dbReference>
<reference evidence="2" key="1">
    <citation type="journal article" date="2022" name="Mol. Ecol. Resour.">
        <title>The genomes of chicory, endive, great burdock and yacon provide insights into Asteraceae palaeo-polyploidization history and plant inulin production.</title>
        <authorList>
            <person name="Fan W."/>
            <person name="Wang S."/>
            <person name="Wang H."/>
            <person name="Wang A."/>
            <person name="Jiang F."/>
            <person name="Liu H."/>
            <person name="Zhao H."/>
            <person name="Xu D."/>
            <person name="Zhang Y."/>
        </authorList>
    </citation>
    <scope>NUCLEOTIDE SEQUENCE [LARGE SCALE GENOMIC DNA]</scope>
    <source>
        <strain evidence="2">cv. Yunnan</strain>
    </source>
</reference>
<proteinExistence type="predicted"/>
<accession>A0ACB9I9L5</accession>
<evidence type="ECO:0000313" key="2">
    <source>
        <dbReference type="Proteomes" id="UP001056120"/>
    </source>
</evidence>
<sequence length="99" mass="11169">MRLRKEIFATDCFAGKRYVDVSWLGSGATRIGVRAFVREEIVTASKTGLQRVWRLTCICLCFWLSFKSSMEEINSKVKATAGVSTVKRAKAEMRTSNLN</sequence>
<keyword evidence="2" id="KW-1185">Reference proteome</keyword>
<gene>
    <name evidence="1" type="ORF">L1987_32355</name>
</gene>
<dbReference type="Proteomes" id="UP001056120">
    <property type="component" value="Linkage Group LG10"/>
</dbReference>
<evidence type="ECO:0000313" key="1">
    <source>
        <dbReference type="EMBL" id="KAI3804181.1"/>
    </source>
</evidence>
<reference evidence="1 2" key="2">
    <citation type="journal article" date="2022" name="Mol. Ecol. Resour.">
        <title>The genomes of chicory, endive, great burdock and yacon provide insights into Asteraceae paleo-polyploidization history and plant inulin production.</title>
        <authorList>
            <person name="Fan W."/>
            <person name="Wang S."/>
            <person name="Wang H."/>
            <person name="Wang A."/>
            <person name="Jiang F."/>
            <person name="Liu H."/>
            <person name="Zhao H."/>
            <person name="Xu D."/>
            <person name="Zhang Y."/>
        </authorList>
    </citation>
    <scope>NUCLEOTIDE SEQUENCE [LARGE SCALE GENOMIC DNA]</scope>
    <source>
        <strain evidence="2">cv. Yunnan</strain>
        <tissue evidence="1">Leaves</tissue>
    </source>
</reference>
<comment type="caution">
    <text evidence="1">The sequence shown here is derived from an EMBL/GenBank/DDBJ whole genome shotgun (WGS) entry which is preliminary data.</text>
</comment>
<name>A0ACB9I9L5_9ASTR</name>